<reference evidence="7" key="1">
    <citation type="submission" date="2025-08" db="UniProtKB">
        <authorList>
            <consortium name="Ensembl"/>
        </authorList>
    </citation>
    <scope>IDENTIFICATION</scope>
</reference>
<evidence type="ECO:0000256" key="4">
    <source>
        <dbReference type="ARBA" id="ARBA00022729"/>
    </source>
</evidence>
<accession>A0A8C7WYN8</accession>
<name>A0A8C7WYN8_9TELE</name>
<dbReference type="PANTHER" id="PTHR23414:SF3">
    <property type="entry name" value="PRO-ADRENOMEDULLIN"/>
    <property type="match status" value="1"/>
</dbReference>
<evidence type="ECO:0000256" key="1">
    <source>
        <dbReference type="ARBA" id="ARBA00004613"/>
    </source>
</evidence>
<feature type="region of interest" description="Disordered" evidence="6">
    <location>
        <begin position="1"/>
        <end position="54"/>
    </location>
</feature>
<dbReference type="Ensembl" id="ENSOSIT00000005782.1">
    <property type="protein sequence ID" value="ENSOSIP00000005392.1"/>
    <property type="gene ID" value="ENSOSIG00000003719.1"/>
</dbReference>
<evidence type="ECO:0000256" key="2">
    <source>
        <dbReference type="ARBA" id="ARBA00010575"/>
    </source>
</evidence>
<sequence>MKRDLDSTTAEKTAETQHFVTPEDIRDTLLPHSSSGSIVQTKRSKISNSQSRRQGCSLGTCTVHDLAHRLHELNLRIGSQKPRHTLTLTKIPRHTSIQKKKKRIKTVCIDLQSLHYLTCIFGIILAEKAGSCSCFF</sequence>
<proteinExistence type="inferred from homology"/>
<evidence type="ECO:0000313" key="8">
    <source>
        <dbReference type="Proteomes" id="UP000694383"/>
    </source>
</evidence>
<dbReference type="GO" id="GO:0007189">
    <property type="term" value="P:adenylate cyclase-activating G protein-coupled receptor signaling pathway"/>
    <property type="evidence" value="ECO:0007669"/>
    <property type="project" value="TreeGrafter"/>
</dbReference>
<keyword evidence="5" id="KW-1015">Disulfide bond</keyword>
<dbReference type="InterPro" id="IPR051665">
    <property type="entry name" value="Adrenomedullin-reg_peptide"/>
</dbReference>
<organism evidence="7 8">
    <name type="scientific">Oryzias sinensis</name>
    <name type="common">Chinese medaka</name>
    <dbReference type="NCBI Taxonomy" id="183150"/>
    <lineage>
        <taxon>Eukaryota</taxon>
        <taxon>Metazoa</taxon>
        <taxon>Chordata</taxon>
        <taxon>Craniata</taxon>
        <taxon>Vertebrata</taxon>
        <taxon>Euteleostomi</taxon>
        <taxon>Actinopterygii</taxon>
        <taxon>Neopterygii</taxon>
        <taxon>Teleostei</taxon>
        <taxon>Neoteleostei</taxon>
        <taxon>Acanthomorphata</taxon>
        <taxon>Ovalentaria</taxon>
        <taxon>Atherinomorphae</taxon>
        <taxon>Beloniformes</taxon>
        <taxon>Adrianichthyidae</taxon>
        <taxon>Oryziinae</taxon>
        <taxon>Oryzias</taxon>
    </lineage>
</organism>
<dbReference type="GO" id="GO:0003073">
    <property type="term" value="P:regulation of systemic arterial blood pressure"/>
    <property type="evidence" value="ECO:0007669"/>
    <property type="project" value="TreeGrafter"/>
</dbReference>
<dbReference type="GO" id="GO:0010460">
    <property type="term" value="P:positive regulation of heart rate"/>
    <property type="evidence" value="ECO:0007669"/>
    <property type="project" value="TreeGrafter"/>
</dbReference>
<evidence type="ECO:0000256" key="5">
    <source>
        <dbReference type="ARBA" id="ARBA00023157"/>
    </source>
</evidence>
<evidence type="ECO:0008006" key="9">
    <source>
        <dbReference type="Google" id="ProtNLM"/>
    </source>
</evidence>
<dbReference type="PANTHER" id="PTHR23414">
    <property type="entry name" value="ADRENOMEDULLIN, ADM"/>
    <property type="match status" value="1"/>
</dbReference>
<dbReference type="GO" id="GO:0031700">
    <property type="term" value="F:adrenomedullin receptor binding"/>
    <property type="evidence" value="ECO:0007669"/>
    <property type="project" value="TreeGrafter"/>
</dbReference>
<dbReference type="InterPro" id="IPR021116">
    <property type="entry name" value="Calcitonin/adrenomedullin"/>
</dbReference>
<dbReference type="GeneTree" id="ENSGT00980000201930"/>
<feature type="compositionally biased region" description="Polar residues" evidence="6">
    <location>
        <begin position="31"/>
        <end position="54"/>
    </location>
</feature>
<evidence type="ECO:0000256" key="6">
    <source>
        <dbReference type="SAM" id="MobiDB-lite"/>
    </source>
</evidence>
<comment type="similarity">
    <text evidence="2">Belongs to the adrenomedullin family.</text>
</comment>
<dbReference type="GO" id="GO:0005179">
    <property type="term" value="F:hormone activity"/>
    <property type="evidence" value="ECO:0007669"/>
    <property type="project" value="InterPro"/>
</dbReference>
<protein>
    <recommendedName>
        <fullName evidence="9">ProAM N-terminal 20 peptide</fullName>
    </recommendedName>
</protein>
<keyword evidence="3" id="KW-0964">Secreted</keyword>
<comment type="subcellular location">
    <subcellularLocation>
        <location evidence="1">Secreted</location>
    </subcellularLocation>
</comment>
<dbReference type="Pfam" id="PF00214">
    <property type="entry name" value="Calc_CGRP_IAPP"/>
    <property type="match status" value="1"/>
</dbReference>
<dbReference type="GO" id="GO:1990410">
    <property type="term" value="P:adrenomedullin receptor signaling pathway"/>
    <property type="evidence" value="ECO:0007669"/>
    <property type="project" value="TreeGrafter"/>
</dbReference>
<dbReference type="AlphaFoldDB" id="A0A8C7WYN8"/>
<feature type="compositionally biased region" description="Polar residues" evidence="6">
    <location>
        <begin position="7"/>
        <end position="19"/>
    </location>
</feature>
<evidence type="ECO:0000313" key="7">
    <source>
        <dbReference type="Ensembl" id="ENSOSIP00000005392.1"/>
    </source>
</evidence>
<evidence type="ECO:0000256" key="3">
    <source>
        <dbReference type="ARBA" id="ARBA00022525"/>
    </source>
</evidence>
<keyword evidence="8" id="KW-1185">Reference proteome</keyword>
<reference evidence="7" key="2">
    <citation type="submission" date="2025-09" db="UniProtKB">
        <authorList>
            <consortium name="Ensembl"/>
        </authorList>
    </citation>
    <scope>IDENTIFICATION</scope>
</reference>
<dbReference type="GO" id="GO:0005615">
    <property type="term" value="C:extracellular space"/>
    <property type="evidence" value="ECO:0007669"/>
    <property type="project" value="TreeGrafter"/>
</dbReference>
<keyword evidence="4" id="KW-0732">Signal</keyword>
<dbReference type="Proteomes" id="UP000694383">
    <property type="component" value="Unplaced"/>
</dbReference>